<keyword evidence="6" id="KW-1185">Reference proteome</keyword>
<dbReference type="InterPro" id="IPR050313">
    <property type="entry name" value="Carb_Metab_HTH_regulators"/>
</dbReference>
<dbReference type="InterPro" id="IPR014036">
    <property type="entry name" value="DeoR-like_C"/>
</dbReference>
<evidence type="ECO:0000256" key="1">
    <source>
        <dbReference type="ARBA" id="ARBA00023015"/>
    </source>
</evidence>
<name>A0ABM9SEL4_9FIRM</name>
<protein>
    <submittedName>
        <fullName evidence="5">DeoR family regulatory proteins</fullName>
    </submittedName>
</protein>
<proteinExistence type="predicted"/>
<dbReference type="PROSITE" id="PS00894">
    <property type="entry name" value="HTH_DEOR_1"/>
    <property type="match status" value="1"/>
</dbReference>
<dbReference type="Pfam" id="PF00455">
    <property type="entry name" value="DeoRC"/>
    <property type="match status" value="1"/>
</dbReference>
<organism evidence="5 6">
    <name type="scientific">Claveliimonas bilis</name>
    <dbReference type="NCBI Taxonomy" id="3028070"/>
    <lineage>
        <taxon>Bacteria</taxon>
        <taxon>Bacillati</taxon>
        <taxon>Bacillota</taxon>
        <taxon>Clostridia</taxon>
        <taxon>Lachnospirales</taxon>
        <taxon>Lachnospiraceae</taxon>
        <taxon>Claveliimonas</taxon>
    </lineage>
</organism>
<keyword evidence="3" id="KW-0804">Transcription</keyword>
<dbReference type="InterPro" id="IPR018356">
    <property type="entry name" value="Tscrpt_reg_HTH_DeoR_CS"/>
</dbReference>
<dbReference type="Pfam" id="PF08220">
    <property type="entry name" value="HTH_DeoR"/>
    <property type="match status" value="1"/>
</dbReference>
<feature type="domain" description="HTH deoR-type" evidence="4">
    <location>
        <begin position="3"/>
        <end position="58"/>
    </location>
</feature>
<reference evidence="6" key="1">
    <citation type="journal article" date="2023" name="Int. J. Syst. Evol. Microbiol.">
        <title>Claveliimonas bilis gen. nov., sp. nov., deoxycholic acid-producing bacteria isolated from human faeces, and reclassification of Sellimonas monacensis Zenner et al. 2021 as Claveliimonas monacensis comb. nov.</title>
        <authorList>
            <person name="Hisatomi A."/>
            <person name="Kastawa N.W.E.P.G."/>
            <person name="Song I."/>
            <person name="Ohkuma M."/>
            <person name="Fukiya S."/>
            <person name="Sakamoto M."/>
        </authorList>
    </citation>
    <scope>NUCLEOTIDE SEQUENCE [LARGE SCALE GENOMIC DNA]</scope>
    <source>
        <strain evidence="6">12BBH14</strain>
    </source>
</reference>
<evidence type="ECO:0000313" key="5">
    <source>
        <dbReference type="EMBL" id="BDZ75945.1"/>
    </source>
</evidence>
<dbReference type="EMBL" id="AP027742">
    <property type="protein sequence ID" value="BDZ75945.1"/>
    <property type="molecule type" value="Genomic_DNA"/>
</dbReference>
<dbReference type="InterPro" id="IPR001034">
    <property type="entry name" value="DeoR_HTH"/>
</dbReference>
<evidence type="ECO:0000313" key="6">
    <source>
        <dbReference type="Proteomes" id="UP001305815"/>
    </source>
</evidence>
<evidence type="ECO:0000256" key="3">
    <source>
        <dbReference type="ARBA" id="ARBA00023163"/>
    </source>
</evidence>
<gene>
    <name evidence="5" type="ORF">Lac1_01280</name>
</gene>
<dbReference type="SMART" id="SM01134">
    <property type="entry name" value="DeoRC"/>
    <property type="match status" value="1"/>
</dbReference>
<keyword evidence="1" id="KW-0805">Transcription regulation</keyword>
<dbReference type="PANTHER" id="PTHR30363:SF46">
    <property type="entry name" value="LYSR FAMILY TRANSCRIPTIONAL REGULATOR"/>
    <property type="match status" value="1"/>
</dbReference>
<dbReference type="PROSITE" id="PS51000">
    <property type="entry name" value="HTH_DEOR_2"/>
    <property type="match status" value="1"/>
</dbReference>
<dbReference type="RefSeq" id="WP_230107435.1">
    <property type="nucleotide sequence ID" value="NZ_AP024845.1"/>
</dbReference>
<dbReference type="PANTHER" id="PTHR30363">
    <property type="entry name" value="HTH-TYPE TRANSCRIPTIONAL REGULATOR SRLR-RELATED"/>
    <property type="match status" value="1"/>
</dbReference>
<sequence>MLAAERQAKIVEIIRRQGSAQVEDLAQNLQVSTMTIRRDLEKLQEDDLLERCHGGAVAKQEVAYADKCTSHKDEKRKLAAACRSLVSDGDNIYLDAGTTTYEIAKVIQDVSDIMVVTNDLEIAGLLKNSPAEILLCGGVVQKSTGSMLGYYATQMLENFRFDVGFFGAASINEELEVSTPTVDKAFLKRMALERCSRGYLVVDESKFGKQAMAKVSHLADYTAVITDRNFTEEEKEEAKKSGVRIIRV</sequence>
<evidence type="ECO:0000256" key="2">
    <source>
        <dbReference type="ARBA" id="ARBA00023125"/>
    </source>
</evidence>
<dbReference type="SMART" id="SM00420">
    <property type="entry name" value="HTH_DEOR"/>
    <property type="match status" value="1"/>
</dbReference>
<dbReference type="Proteomes" id="UP001305815">
    <property type="component" value="Chromosome"/>
</dbReference>
<accession>A0ABM9SEL4</accession>
<evidence type="ECO:0000259" key="4">
    <source>
        <dbReference type="PROSITE" id="PS51000"/>
    </source>
</evidence>
<keyword evidence="2" id="KW-0238">DNA-binding</keyword>